<dbReference type="AlphaFoldDB" id="A0A0M3KD02"/>
<dbReference type="GO" id="GO:0030897">
    <property type="term" value="C:HOPS complex"/>
    <property type="evidence" value="ECO:0007669"/>
    <property type="project" value="TreeGrafter"/>
</dbReference>
<dbReference type="GO" id="GO:0008270">
    <property type="term" value="F:zinc ion binding"/>
    <property type="evidence" value="ECO:0007669"/>
    <property type="project" value="UniProtKB-KW"/>
</dbReference>
<name>A0A0M3KD02_ANISI</name>
<keyword evidence="2" id="KW-0479">Metal-binding</keyword>
<dbReference type="GO" id="GO:0031902">
    <property type="term" value="C:late endosome membrane"/>
    <property type="evidence" value="ECO:0007669"/>
    <property type="project" value="UniProtKB-SubCell"/>
</dbReference>
<keyword evidence="5" id="KW-0472">Membrane</keyword>
<organism evidence="9">
    <name type="scientific">Anisakis simplex</name>
    <name type="common">Herring worm</name>
    <dbReference type="NCBI Taxonomy" id="6269"/>
    <lineage>
        <taxon>Eukaryota</taxon>
        <taxon>Metazoa</taxon>
        <taxon>Ecdysozoa</taxon>
        <taxon>Nematoda</taxon>
        <taxon>Chromadorea</taxon>
        <taxon>Rhabditida</taxon>
        <taxon>Spirurina</taxon>
        <taxon>Ascaridomorpha</taxon>
        <taxon>Ascaridoidea</taxon>
        <taxon>Anisakidae</taxon>
        <taxon>Anisakis</taxon>
        <taxon>Anisakis simplex complex</taxon>
    </lineage>
</organism>
<dbReference type="Proteomes" id="UP000267096">
    <property type="component" value="Unassembled WGS sequence"/>
</dbReference>
<proteinExistence type="predicted"/>
<dbReference type="GO" id="GO:0007040">
    <property type="term" value="P:lysosome organization"/>
    <property type="evidence" value="ECO:0007669"/>
    <property type="project" value="TreeGrafter"/>
</dbReference>
<keyword evidence="5" id="KW-1133">Transmembrane helix</keyword>
<keyword evidence="5" id="KW-0812">Transmembrane</keyword>
<dbReference type="OrthoDB" id="1845386at2759"/>
<dbReference type="PANTHER" id="PTHR23323">
    <property type="entry name" value="VACUOLAR PROTEIN SORTING-ASSOCIATED PROTEIN"/>
    <property type="match status" value="1"/>
</dbReference>
<gene>
    <name evidence="7" type="ORF">ASIM_LOCUS18251</name>
</gene>
<reference evidence="9" key="1">
    <citation type="submission" date="2017-02" db="UniProtKB">
        <authorList>
            <consortium name="WormBaseParasite"/>
        </authorList>
    </citation>
    <scope>IDENTIFICATION</scope>
</reference>
<dbReference type="InterPro" id="IPR007810">
    <property type="entry name" value="Pep3/Vps18_beta-prop"/>
</dbReference>
<sequence>MEEGIFVAKTIDYRPKGQITHLKASNSEMLLVIGGRHLIHIPLHNIGTQIGLRAALVAVIVALCCGGEWSGAWVGVLACLGYWVVVFILGTLLETQIQSDGTIVYSKELIRNLTGTLLETQIQSDGTIVYSKELIRNLTGEKDMPITDIELMQCYEEGDKQRWAVFVCTPGRLYPLTGTLPQKTDRSVVQPVVGAIWNSSLIEESSAVLQPLFSFKEMPRYHCCDPSQRNLPSSFVIHPKNQSSAGEFKFCWISSQGYTLGAINLHTDDAFNMITEEAPIPHRLVNGRYDYPLDIALTDYHLVIIFGDRFEAISILNQKCTFNDVIAIVDTEDSMWELGVVDVWVAQSESCQLRGMCRDNVTELIWVYTDSNIIRYRPNEEGKSVWRIHLERGEYDKALSITDHLKDREPYQLVIKKQAEKFIAEKKFIAAAELLAQSTDPFEISVLNFLSTQENRRDGLKRFLELQLSKMTSSE</sequence>
<keyword evidence="3" id="KW-0863">Zinc-finger</keyword>
<evidence type="ECO:0000313" key="8">
    <source>
        <dbReference type="Proteomes" id="UP000267096"/>
    </source>
</evidence>
<keyword evidence="4" id="KW-0862">Zinc</keyword>
<evidence type="ECO:0000256" key="4">
    <source>
        <dbReference type="ARBA" id="ARBA00022833"/>
    </source>
</evidence>
<dbReference type="GO" id="GO:0008333">
    <property type="term" value="P:endosome to lysosome transport"/>
    <property type="evidence" value="ECO:0007669"/>
    <property type="project" value="TreeGrafter"/>
</dbReference>
<dbReference type="GO" id="GO:0006904">
    <property type="term" value="P:vesicle docking involved in exocytosis"/>
    <property type="evidence" value="ECO:0007669"/>
    <property type="project" value="TreeGrafter"/>
</dbReference>
<evidence type="ECO:0000256" key="2">
    <source>
        <dbReference type="ARBA" id="ARBA00022723"/>
    </source>
</evidence>
<evidence type="ECO:0000256" key="1">
    <source>
        <dbReference type="ARBA" id="ARBA00004492"/>
    </source>
</evidence>
<protein>
    <submittedName>
        <fullName evidence="9">Vacuolar protein sorting-associated protein 18 homolog</fullName>
    </submittedName>
</protein>
<comment type="subcellular location">
    <subcellularLocation>
        <location evidence="1">Late endosome membrane</location>
        <topology evidence="1">Peripheral membrane protein</topology>
        <orientation evidence="1">Cytoplasmic side</orientation>
    </subcellularLocation>
</comment>
<dbReference type="Pfam" id="PF05131">
    <property type="entry name" value="Pep3_Vps18"/>
    <property type="match status" value="1"/>
</dbReference>
<dbReference type="GO" id="GO:0007032">
    <property type="term" value="P:endosome organization"/>
    <property type="evidence" value="ECO:0007669"/>
    <property type="project" value="TreeGrafter"/>
</dbReference>
<evidence type="ECO:0000259" key="6">
    <source>
        <dbReference type="Pfam" id="PF05131"/>
    </source>
</evidence>
<keyword evidence="8" id="KW-1185">Reference proteome</keyword>
<dbReference type="GO" id="GO:0030674">
    <property type="term" value="F:protein-macromolecule adaptor activity"/>
    <property type="evidence" value="ECO:0007669"/>
    <property type="project" value="TreeGrafter"/>
</dbReference>
<evidence type="ECO:0000256" key="3">
    <source>
        <dbReference type="ARBA" id="ARBA00022771"/>
    </source>
</evidence>
<dbReference type="GO" id="GO:0048284">
    <property type="term" value="P:organelle fusion"/>
    <property type="evidence" value="ECO:0007669"/>
    <property type="project" value="TreeGrafter"/>
</dbReference>
<evidence type="ECO:0000313" key="9">
    <source>
        <dbReference type="WBParaSite" id="ASIM_0001885401-mRNA-1"/>
    </source>
</evidence>
<dbReference type="EMBL" id="UYRR01035231">
    <property type="protein sequence ID" value="VDK63992.1"/>
    <property type="molecule type" value="Genomic_DNA"/>
</dbReference>
<feature type="domain" description="Pep3/Vps18 beta-propeller" evidence="6">
    <location>
        <begin position="112"/>
        <end position="376"/>
    </location>
</feature>
<accession>A0A0M3KD02</accession>
<dbReference type="PANTHER" id="PTHR23323:SF26">
    <property type="entry name" value="VACUOLAR PROTEIN SORTING-ASSOCIATED PROTEIN 18 HOMOLOG"/>
    <property type="match status" value="1"/>
</dbReference>
<feature type="transmembrane region" description="Helical" evidence="5">
    <location>
        <begin position="72"/>
        <end position="93"/>
    </location>
</feature>
<dbReference type="WBParaSite" id="ASIM_0001885401-mRNA-1">
    <property type="protein sequence ID" value="ASIM_0001885401-mRNA-1"/>
    <property type="gene ID" value="ASIM_0001885401"/>
</dbReference>
<evidence type="ECO:0000313" key="7">
    <source>
        <dbReference type="EMBL" id="VDK63992.1"/>
    </source>
</evidence>
<reference evidence="7 8" key="2">
    <citation type="submission" date="2018-11" db="EMBL/GenBank/DDBJ databases">
        <authorList>
            <consortium name="Pathogen Informatics"/>
        </authorList>
    </citation>
    <scope>NUCLEOTIDE SEQUENCE [LARGE SCALE GENOMIC DNA]</scope>
</reference>
<evidence type="ECO:0000256" key="5">
    <source>
        <dbReference type="SAM" id="Phobius"/>
    </source>
</evidence>